<dbReference type="Proteomes" id="UP000321580">
    <property type="component" value="Unassembled WGS sequence"/>
</dbReference>
<dbReference type="AlphaFoldDB" id="A0A5C6S826"/>
<evidence type="ECO:0000313" key="2">
    <source>
        <dbReference type="Proteomes" id="UP000321580"/>
    </source>
</evidence>
<evidence type="ECO:0000313" key="1">
    <source>
        <dbReference type="EMBL" id="TXB70221.1"/>
    </source>
</evidence>
<sequence length="202" mass="22140">MDADTIKQYIAKGQLKRAVDAYANWLGTPEALSFQRLLAEKEQNYLLGLLPAEHLDHARNKISMGVLQALAHLDKGQGGTPRKQLAVDLFLLAQKAQQNGRTEQAIQFLTRCIDAAPDFTEAYIERGVARCSLEAPDPAGALEDYAQALAQVPGHPLALLNRGIAYARYLEDIPAAVSDWEAAAGQGLDIAKHYIAQYKPYL</sequence>
<dbReference type="InterPro" id="IPR019734">
    <property type="entry name" value="TPR_rpt"/>
</dbReference>
<organism evidence="1 2">
    <name type="scientific">Phaeodactylibacter luteus</name>
    <dbReference type="NCBI Taxonomy" id="1564516"/>
    <lineage>
        <taxon>Bacteria</taxon>
        <taxon>Pseudomonadati</taxon>
        <taxon>Bacteroidota</taxon>
        <taxon>Saprospiria</taxon>
        <taxon>Saprospirales</taxon>
        <taxon>Haliscomenobacteraceae</taxon>
        <taxon>Phaeodactylibacter</taxon>
    </lineage>
</organism>
<dbReference type="InterPro" id="IPR011990">
    <property type="entry name" value="TPR-like_helical_dom_sf"/>
</dbReference>
<dbReference type="SMART" id="SM00028">
    <property type="entry name" value="TPR"/>
    <property type="match status" value="2"/>
</dbReference>
<proteinExistence type="predicted"/>
<protein>
    <submittedName>
        <fullName evidence="1">Uncharacterized protein</fullName>
    </submittedName>
</protein>
<dbReference type="EMBL" id="VOOR01000001">
    <property type="protein sequence ID" value="TXB70221.1"/>
    <property type="molecule type" value="Genomic_DNA"/>
</dbReference>
<dbReference type="SUPFAM" id="SSF48452">
    <property type="entry name" value="TPR-like"/>
    <property type="match status" value="1"/>
</dbReference>
<reference evidence="1 2" key="1">
    <citation type="submission" date="2019-08" db="EMBL/GenBank/DDBJ databases">
        <title>Genome of Phaeodactylibacter luteus.</title>
        <authorList>
            <person name="Bowman J.P."/>
        </authorList>
    </citation>
    <scope>NUCLEOTIDE SEQUENCE [LARGE SCALE GENOMIC DNA]</scope>
    <source>
        <strain evidence="1 2">KCTC 42180</strain>
    </source>
</reference>
<accession>A0A5C6S826</accession>
<dbReference type="OrthoDB" id="9780183at2"/>
<keyword evidence="2" id="KW-1185">Reference proteome</keyword>
<name>A0A5C6S826_9BACT</name>
<gene>
    <name evidence="1" type="ORF">FRY97_00510</name>
</gene>
<comment type="caution">
    <text evidence="1">The sequence shown here is derived from an EMBL/GenBank/DDBJ whole genome shotgun (WGS) entry which is preliminary data.</text>
</comment>
<dbReference type="Gene3D" id="1.25.40.10">
    <property type="entry name" value="Tetratricopeptide repeat domain"/>
    <property type="match status" value="1"/>
</dbReference>